<accession>D0A9C7</accession>
<evidence type="ECO:0008006" key="10">
    <source>
        <dbReference type="Google" id="ProtNLM"/>
    </source>
</evidence>
<feature type="transmembrane region" description="Helical" evidence="7">
    <location>
        <begin position="29"/>
        <end position="51"/>
    </location>
</feature>
<evidence type="ECO:0000313" key="9">
    <source>
        <dbReference type="Proteomes" id="UP000002316"/>
    </source>
</evidence>
<keyword evidence="3 7" id="KW-1133">Transmembrane helix</keyword>
<dbReference type="PANTHER" id="PTHR23063">
    <property type="entry name" value="PHOSPHOLIPID ACYLTRANSFERASE"/>
    <property type="match status" value="1"/>
</dbReference>
<dbReference type="PANTHER" id="PTHR23063:SF52">
    <property type="entry name" value="LYSOPHOSPHATIDYLCHOLINE ACYLTRANSFERASE"/>
    <property type="match status" value="1"/>
</dbReference>
<evidence type="ECO:0000313" key="8">
    <source>
        <dbReference type="EMBL" id="CBH18278.1"/>
    </source>
</evidence>
<keyword evidence="2 7" id="KW-0812">Transmembrane</keyword>
<dbReference type="EMBL" id="FN554974">
    <property type="protein sequence ID" value="CBH18278.1"/>
    <property type="molecule type" value="Genomic_DNA"/>
</dbReference>
<dbReference type="Proteomes" id="UP000002316">
    <property type="component" value="Chromosome 11"/>
</dbReference>
<dbReference type="GeneID" id="23866572"/>
<evidence type="ECO:0000256" key="3">
    <source>
        <dbReference type="ARBA" id="ARBA00022989"/>
    </source>
</evidence>
<evidence type="ECO:0000256" key="6">
    <source>
        <dbReference type="ARBA" id="ARBA00023315"/>
    </source>
</evidence>
<sequence>MEKYRKFGDAATGINPFISMKTPTAFSTLFAAVLFPVRCVIAVVIMSLLFLVDTFNYLFYLLPGLSSLSHLLFGGLQRGLLRGLLFSLGNVSIARVPTSGSLSPSAGDVVVANLQSVWDMCVIEVAEQIPLFVAAFYGGKAGSSPEKSKKDEDGTLFVMEPSPLQRWRVWWHIYNTGTSTFLSTVADDSSNAHSGEALPIDITLLQRRCHRLGVPLVLFAEGSCTNGKGMLNISPIRVGVTPARLLVSALSYDTAALHTVVRPHSVLSYLFSMSASLYGSRDPAWYSPQFPTATARLASVGTDPPAEAVEGVVVVEGTKVRQVLCGISRPRCALNVGLREKRRFVEVFMAQ</sequence>
<keyword evidence="6" id="KW-0012">Acyltransferase</keyword>
<feature type="transmembrane region" description="Helical" evidence="7">
    <location>
        <begin position="57"/>
        <end position="76"/>
    </location>
</feature>
<reference evidence="9" key="1">
    <citation type="journal article" date="2010" name="PLoS Negl. Trop. Dis.">
        <title>The genome sequence of Trypanosoma brucei gambiense, causative agent of chronic human african trypanosomiasis.</title>
        <authorList>
            <person name="Jackson A.P."/>
            <person name="Sanders M."/>
            <person name="Berry A."/>
            <person name="McQuillan J."/>
            <person name="Aslett M.A."/>
            <person name="Quail M.A."/>
            <person name="Chukualim B."/>
            <person name="Capewell P."/>
            <person name="MacLeod A."/>
            <person name="Melville S.E."/>
            <person name="Gibson W."/>
            <person name="Barry J.D."/>
            <person name="Berriman M."/>
            <person name="Hertz-Fowler C."/>
        </authorList>
    </citation>
    <scope>NUCLEOTIDE SEQUENCE [LARGE SCALE GENOMIC DNA]</scope>
    <source>
        <strain evidence="9">MHOM/CI/86/DAL972</strain>
    </source>
</reference>
<dbReference type="GO" id="GO:0006629">
    <property type="term" value="P:lipid metabolic process"/>
    <property type="evidence" value="ECO:0007669"/>
    <property type="project" value="UniProtKB-KW"/>
</dbReference>
<protein>
    <recommendedName>
        <fullName evidence="10">Phospholipid/glycerol acyltransferase domain-containing protein</fullName>
    </recommendedName>
</protein>
<evidence type="ECO:0000256" key="4">
    <source>
        <dbReference type="ARBA" id="ARBA00023098"/>
    </source>
</evidence>
<keyword evidence="4" id="KW-0443">Lipid metabolism</keyword>
<dbReference type="OrthoDB" id="272512at2759"/>
<gene>
    <name evidence="8" type="ORF">TbgDal_XI13970</name>
</gene>
<keyword evidence="5 7" id="KW-0472">Membrane</keyword>
<evidence type="ECO:0000256" key="2">
    <source>
        <dbReference type="ARBA" id="ARBA00022692"/>
    </source>
</evidence>
<organism evidence="8 9">
    <name type="scientific">Trypanosoma brucei gambiense (strain MHOM/CI/86/DAL972)</name>
    <dbReference type="NCBI Taxonomy" id="679716"/>
    <lineage>
        <taxon>Eukaryota</taxon>
        <taxon>Discoba</taxon>
        <taxon>Euglenozoa</taxon>
        <taxon>Kinetoplastea</taxon>
        <taxon>Metakinetoplastina</taxon>
        <taxon>Trypanosomatida</taxon>
        <taxon>Trypanosomatidae</taxon>
        <taxon>Trypanosoma</taxon>
    </lineage>
</organism>
<dbReference type="RefSeq" id="XP_011780542.1">
    <property type="nucleotide sequence ID" value="XM_011782240.1"/>
</dbReference>
<dbReference type="KEGG" id="tbg:TbgDal_XI13970"/>
<evidence type="ECO:0000256" key="1">
    <source>
        <dbReference type="ARBA" id="ARBA00022679"/>
    </source>
</evidence>
<name>D0A9C7_TRYB9</name>
<dbReference type="GO" id="GO:0016746">
    <property type="term" value="F:acyltransferase activity"/>
    <property type="evidence" value="ECO:0007669"/>
    <property type="project" value="UniProtKB-KW"/>
</dbReference>
<keyword evidence="1" id="KW-0808">Transferase</keyword>
<dbReference type="AlphaFoldDB" id="D0A9C7"/>
<evidence type="ECO:0000256" key="5">
    <source>
        <dbReference type="ARBA" id="ARBA00023136"/>
    </source>
</evidence>
<evidence type="ECO:0000256" key="7">
    <source>
        <dbReference type="SAM" id="Phobius"/>
    </source>
</evidence>
<dbReference type="VEuPathDB" id="TriTrypDB:Tbg972.11.13970"/>
<proteinExistence type="predicted"/>